<protein>
    <submittedName>
        <fullName evidence="3">Fatty acid-binding protein DegV</fullName>
    </submittedName>
</protein>
<dbReference type="SUPFAM" id="SSF82549">
    <property type="entry name" value="DAK1/DegV-like"/>
    <property type="match status" value="1"/>
</dbReference>
<proteinExistence type="predicted"/>
<dbReference type="InterPro" id="IPR043168">
    <property type="entry name" value="DegV_C"/>
</dbReference>
<dbReference type="NCBIfam" id="TIGR00762">
    <property type="entry name" value="DegV"/>
    <property type="match status" value="1"/>
</dbReference>
<evidence type="ECO:0000313" key="3">
    <source>
        <dbReference type="EMBL" id="PCF53683.1"/>
    </source>
</evidence>
<sequence length="294" mass="32448">MKIAVMTDSTSYIPQHILEKNNIRIVPLSITLENGENYKENISIFADEFHEILRTSKSIPTTSQPAIGEMISAYEAYRDEGYTDVIVVHLSSGISGAYQTAMQASTMVEGIRVHPVDSKIACLPEGSLVLRALDLIEQGLDVEAILVDLDDMVQHVGAFLVVDDLKNLHKSGRITGAQAWIGNLLKMKPVLTFEDGLIVPYEKVRTKKRALKLIEDKAVELSNEYEQSTIMVIGGDDREESQGVYKGLKEKYPNKNIVFSELGPVITSHLGLGGFGIGVVNRHIDVPDSVNVER</sequence>
<dbReference type="InterPro" id="IPR050270">
    <property type="entry name" value="DegV_domain_contain"/>
</dbReference>
<dbReference type="PANTHER" id="PTHR33434">
    <property type="entry name" value="DEGV DOMAIN-CONTAINING PROTEIN DR_1986-RELATED"/>
    <property type="match status" value="1"/>
</dbReference>
<dbReference type="AlphaFoldDB" id="A0A2A4GV01"/>
<dbReference type="NCBIfam" id="NF038249">
    <property type="entry name" value="fatty_FakB1"/>
    <property type="match status" value="1"/>
</dbReference>
<evidence type="ECO:0000256" key="2">
    <source>
        <dbReference type="ARBA" id="ARBA00023121"/>
    </source>
</evidence>
<dbReference type="RefSeq" id="WP_096594010.1">
    <property type="nucleotide sequence ID" value="NZ_MWRM01000010.1"/>
</dbReference>
<comment type="function">
    <text evidence="1">May bind long-chain fatty acids, such as palmitate, and may play a role in lipid transport or fatty acid metabolism.</text>
</comment>
<dbReference type="Gene3D" id="3.30.1180.10">
    <property type="match status" value="1"/>
</dbReference>
<dbReference type="InterPro" id="IPR003797">
    <property type="entry name" value="DegV"/>
</dbReference>
<accession>A0A2A4GV01</accession>
<organism evidence="3 4">
    <name type="scientific">Staphylococcus delphini</name>
    <dbReference type="NCBI Taxonomy" id="53344"/>
    <lineage>
        <taxon>Bacteria</taxon>
        <taxon>Bacillati</taxon>
        <taxon>Bacillota</taxon>
        <taxon>Bacilli</taxon>
        <taxon>Bacillales</taxon>
        <taxon>Staphylococcaceae</taxon>
        <taxon>Staphylococcus</taxon>
        <taxon>Staphylococcus intermedius group</taxon>
    </lineage>
</organism>
<dbReference type="PROSITE" id="PS51482">
    <property type="entry name" value="DEGV"/>
    <property type="match status" value="1"/>
</dbReference>
<dbReference type="GO" id="GO:0008289">
    <property type="term" value="F:lipid binding"/>
    <property type="evidence" value="ECO:0007669"/>
    <property type="project" value="UniProtKB-KW"/>
</dbReference>
<dbReference type="Proteomes" id="UP000218335">
    <property type="component" value="Unassembled WGS sequence"/>
</dbReference>
<evidence type="ECO:0000313" key="4">
    <source>
        <dbReference type="Proteomes" id="UP000218335"/>
    </source>
</evidence>
<evidence type="ECO:0000256" key="1">
    <source>
        <dbReference type="ARBA" id="ARBA00003238"/>
    </source>
</evidence>
<comment type="caution">
    <text evidence="3">The sequence shown here is derived from an EMBL/GenBank/DDBJ whole genome shotgun (WGS) entry which is preliminary data.</text>
</comment>
<reference evidence="3 4" key="1">
    <citation type="journal article" date="2017" name="PLoS ONE">
        <title>Development of a real-time PCR for detection of Staphylococcus pseudintermedius using a novel automated comparison of whole-genome sequences.</title>
        <authorList>
            <person name="Verstappen K.M."/>
            <person name="Huijbregts L."/>
            <person name="Spaninks M."/>
            <person name="Wagenaar J.A."/>
            <person name="Fluit A.C."/>
            <person name="Duim B."/>
        </authorList>
    </citation>
    <scope>NUCLEOTIDE SEQUENCE [LARGE SCALE GENOMIC DNA]</scope>
    <source>
        <strain evidence="3 4">215070706401-1</strain>
    </source>
</reference>
<dbReference type="EMBL" id="MWUU01000020">
    <property type="protein sequence ID" value="PCF53683.1"/>
    <property type="molecule type" value="Genomic_DNA"/>
</dbReference>
<dbReference type="Gene3D" id="3.40.50.10170">
    <property type="match status" value="1"/>
</dbReference>
<keyword evidence="2" id="KW-0446">Lipid-binding</keyword>
<dbReference type="PANTHER" id="PTHR33434:SF2">
    <property type="entry name" value="FATTY ACID-BINDING PROTEIN TM_1468"/>
    <property type="match status" value="1"/>
</dbReference>
<dbReference type="Pfam" id="PF02645">
    <property type="entry name" value="DegV"/>
    <property type="match status" value="1"/>
</dbReference>
<name>A0A2A4GV01_9STAP</name>
<gene>
    <name evidence="3" type="ORF">B5C08_11815</name>
</gene>